<reference evidence="6 7" key="1">
    <citation type="submission" date="2012-01" db="EMBL/GenBank/DDBJ databases">
        <title>The Genome Sequence of Scardovia inopinata F0304.</title>
        <authorList>
            <consortium name="The Broad Institute Genome Sequencing Platform"/>
            <person name="Earl A."/>
            <person name="Ward D."/>
            <person name="Feldgarden M."/>
            <person name="Gevers D."/>
            <person name="Izard J."/>
            <person name="Baranova O.V."/>
            <person name="Blanton J.M."/>
            <person name="Tanner A.C."/>
            <person name="Dewhirst F.E."/>
            <person name="Young S.K."/>
            <person name="Zeng Q."/>
            <person name="Gargeya S."/>
            <person name="Fitzgerald M."/>
            <person name="Haas B."/>
            <person name="Abouelleil A."/>
            <person name="Alvarado L."/>
            <person name="Arachchi H.M."/>
            <person name="Berlin A."/>
            <person name="Chapman S.B."/>
            <person name="Gearin G."/>
            <person name="Goldberg J."/>
            <person name="Griggs A."/>
            <person name="Gujja S."/>
            <person name="Hansen M."/>
            <person name="Heiman D."/>
            <person name="Howarth C."/>
            <person name="Larimer J."/>
            <person name="Lui A."/>
            <person name="MacDonald P.J."/>
            <person name="McCowen C."/>
            <person name="Montmayeur A."/>
            <person name="Murphy C."/>
            <person name="Neiman D."/>
            <person name="Pearson M."/>
            <person name="Priest M."/>
            <person name="Roberts A."/>
            <person name="Saif S."/>
            <person name="Shea T."/>
            <person name="Sisk P."/>
            <person name="Stolte C."/>
            <person name="Sykes S."/>
            <person name="Wortman J."/>
            <person name="Nusbaum C."/>
            <person name="Birren B."/>
        </authorList>
    </citation>
    <scope>NUCLEOTIDE SEQUENCE [LARGE SCALE GENOMIC DNA]</scope>
    <source>
        <strain evidence="6 7">F0304</strain>
    </source>
</reference>
<organism evidence="6 7">
    <name type="scientific">Scardovia inopinata F0304</name>
    <dbReference type="NCBI Taxonomy" id="641146"/>
    <lineage>
        <taxon>Bacteria</taxon>
        <taxon>Bacillati</taxon>
        <taxon>Actinomycetota</taxon>
        <taxon>Actinomycetes</taxon>
        <taxon>Bifidobacteriales</taxon>
        <taxon>Bifidobacteriaceae</taxon>
        <taxon>Scardovia</taxon>
    </lineage>
</organism>
<dbReference type="GO" id="GO:0016757">
    <property type="term" value="F:glycosyltransferase activity"/>
    <property type="evidence" value="ECO:0007669"/>
    <property type="project" value="UniProtKB-KW"/>
</dbReference>
<evidence type="ECO:0000313" key="7">
    <source>
        <dbReference type="Proteomes" id="UP000005777"/>
    </source>
</evidence>
<dbReference type="HOGENOM" id="CLU_023978_0_0_11"/>
<dbReference type="CDD" id="cd06423">
    <property type="entry name" value="CESA_like"/>
    <property type="match status" value="1"/>
</dbReference>
<dbReference type="EMBL" id="ADCX01000003">
    <property type="protein sequence ID" value="EFG26843.1"/>
    <property type="molecule type" value="Genomic_DNA"/>
</dbReference>
<keyword evidence="7" id="KW-1185">Reference proteome</keyword>
<keyword evidence="4" id="KW-1133">Transmembrane helix</keyword>
<protein>
    <submittedName>
        <fullName evidence="6">Poly-beta-1,6 N-acetyl-D-glucosamine synthase</fullName>
    </submittedName>
</protein>
<proteinExistence type="inferred from homology"/>
<dbReference type="SUPFAM" id="SSF53448">
    <property type="entry name" value="Nucleotide-diphospho-sugar transferases"/>
    <property type="match status" value="1"/>
</dbReference>
<accession>W5IIL4</accession>
<dbReference type="Gene3D" id="3.90.550.10">
    <property type="entry name" value="Spore Coat Polysaccharide Biosynthesis Protein SpsA, Chain A"/>
    <property type="match status" value="1"/>
</dbReference>
<dbReference type="PANTHER" id="PTHR43630">
    <property type="entry name" value="POLY-BETA-1,6-N-ACETYL-D-GLUCOSAMINE SYNTHASE"/>
    <property type="match status" value="1"/>
</dbReference>
<sequence length="406" mass="46827">MSLIWIIGAIFHDVTRQLRMHQKSRNIQGRLVQTYGLEQKAAAEEYPRVDVLMSCYNEEPVLKDAVDSLEKSTYPNYQLVLIDDQSTDGTLGIMNQLKDEYNNIIVIASQRNLGKAKELNTALRSSQSDYILCVDADAVFHHQAISRLVTFLQHHPDCAAVTGRPSVLNKGKIITWLQWLEYLMNIDFIKRSQYFFTNHILTVSGVLTMFRRQALLDVNGWDTSAMTEDIDVTWKFYKAGYTCGYEPGALCRIYVPETISGFIKQRIRWARGGVEVTRKRFTYMKNLTMGAHLIGLDALLSYLWIIMVSYSFFRQIAEYIFARNLELRLDIIIVYFAVTLLFYLMAKVVNHDDPLVHIPLLSLLLVPVYFYVYWLYTIVVTLVAFYHAFDHITYAAWGDSDRGLAA</sequence>
<gene>
    <name evidence="6" type="ORF">HMPREF9020_00471</name>
</gene>
<dbReference type="PANTHER" id="PTHR43630:SF1">
    <property type="entry name" value="POLY-BETA-1,6-N-ACETYL-D-GLUCOSAMINE SYNTHASE"/>
    <property type="match status" value="1"/>
</dbReference>
<evidence type="ECO:0000256" key="3">
    <source>
        <dbReference type="ARBA" id="ARBA00022679"/>
    </source>
</evidence>
<dbReference type="InterPro" id="IPR001173">
    <property type="entry name" value="Glyco_trans_2-like"/>
</dbReference>
<evidence type="ECO:0000259" key="5">
    <source>
        <dbReference type="Pfam" id="PF00535"/>
    </source>
</evidence>
<evidence type="ECO:0000256" key="2">
    <source>
        <dbReference type="ARBA" id="ARBA00022676"/>
    </source>
</evidence>
<keyword evidence="2" id="KW-0328">Glycosyltransferase</keyword>
<keyword evidence="3" id="KW-0808">Transferase</keyword>
<keyword evidence="4" id="KW-0812">Transmembrane</keyword>
<keyword evidence="4" id="KW-0472">Membrane</keyword>
<comment type="caution">
    <text evidence="6">The sequence shown here is derived from an EMBL/GenBank/DDBJ whole genome shotgun (WGS) entry which is preliminary data.</text>
</comment>
<evidence type="ECO:0000313" key="6">
    <source>
        <dbReference type="EMBL" id="EFG26843.1"/>
    </source>
</evidence>
<feature type="domain" description="Glycosyltransferase 2-like" evidence="5">
    <location>
        <begin position="51"/>
        <end position="215"/>
    </location>
</feature>
<dbReference type="eggNOG" id="COG1215">
    <property type="taxonomic scope" value="Bacteria"/>
</dbReference>
<feature type="transmembrane region" description="Helical" evidence="4">
    <location>
        <begin position="289"/>
        <end position="313"/>
    </location>
</feature>
<dbReference type="AlphaFoldDB" id="W5IIL4"/>
<feature type="transmembrane region" description="Helical" evidence="4">
    <location>
        <begin position="358"/>
        <end position="386"/>
    </location>
</feature>
<dbReference type="Proteomes" id="UP000005777">
    <property type="component" value="Unassembled WGS sequence"/>
</dbReference>
<evidence type="ECO:0000256" key="4">
    <source>
        <dbReference type="SAM" id="Phobius"/>
    </source>
</evidence>
<dbReference type="InterPro" id="IPR029044">
    <property type="entry name" value="Nucleotide-diphossugar_trans"/>
</dbReference>
<evidence type="ECO:0000256" key="1">
    <source>
        <dbReference type="ARBA" id="ARBA00006739"/>
    </source>
</evidence>
<comment type="similarity">
    <text evidence="1">Belongs to the glycosyltransferase 2 family.</text>
</comment>
<feature type="transmembrane region" description="Helical" evidence="4">
    <location>
        <begin position="325"/>
        <end position="346"/>
    </location>
</feature>
<name>W5IIL4_SCAIO</name>
<dbReference type="Pfam" id="PF00535">
    <property type="entry name" value="Glycos_transf_2"/>
    <property type="match status" value="1"/>
</dbReference>